<accession>A0A9P5C076</accession>
<dbReference type="Proteomes" id="UP000758155">
    <property type="component" value="Unassembled WGS sequence"/>
</dbReference>
<name>A0A9P5C076_9PLEO</name>
<keyword evidence="3" id="KW-1185">Reference proteome</keyword>
<proteinExistence type="predicted"/>
<evidence type="ECO:0000313" key="2">
    <source>
        <dbReference type="EMBL" id="KAF3037121.1"/>
    </source>
</evidence>
<sequence>MQHKYNLKHMLFVKNVPQDSAMRIAGLFTKYEPLETKNLYPDSRVTTFMIALPGISETEEALSEIDGMRINNIVISVEQYNPKQSIVARRDARKKRNNLSNGCANHIYDKNEYDGFGEEAKGKGDEEVRIKQGITKLTKVTAKKSEPEVLPTPQTRRVNESGGISWANLVGGTQAEKPSPSRALAPMTAKAGNPQEESGPAEPFRNSDHDSLPEDTLCQTEVRATDARPTPLPLRHAHPQIAVTRATVSTDPDPIVSYPPSADETLYAHFFPAPERRIPPRVSQTHSSGNTHVDGDSTKHVRALDVVRMQRGLCVLPEKGPDPFT</sequence>
<dbReference type="AlphaFoldDB" id="A0A9P5C076"/>
<evidence type="ECO:0000256" key="1">
    <source>
        <dbReference type="SAM" id="MobiDB-lite"/>
    </source>
</evidence>
<evidence type="ECO:0000313" key="3">
    <source>
        <dbReference type="Proteomes" id="UP000758155"/>
    </source>
</evidence>
<reference evidence="2" key="1">
    <citation type="submission" date="2019-04" db="EMBL/GenBank/DDBJ databases">
        <title>Sequencing of skin fungus with MAO and IRED activity.</title>
        <authorList>
            <person name="Marsaioli A.J."/>
            <person name="Bonatto J.M.C."/>
            <person name="Reis Junior O."/>
        </authorList>
    </citation>
    <scope>NUCLEOTIDE SEQUENCE</scope>
    <source>
        <strain evidence="2">28M1</strain>
    </source>
</reference>
<dbReference type="EMBL" id="SWKV01000045">
    <property type="protein sequence ID" value="KAF3037121.1"/>
    <property type="molecule type" value="Genomic_DNA"/>
</dbReference>
<organism evidence="2 3">
    <name type="scientific">Didymella heteroderae</name>
    <dbReference type="NCBI Taxonomy" id="1769908"/>
    <lineage>
        <taxon>Eukaryota</taxon>
        <taxon>Fungi</taxon>
        <taxon>Dikarya</taxon>
        <taxon>Ascomycota</taxon>
        <taxon>Pezizomycotina</taxon>
        <taxon>Dothideomycetes</taxon>
        <taxon>Pleosporomycetidae</taxon>
        <taxon>Pleosporales</taxon>
        <taxon>Pleosporineae</taxon>
        <taxon>Didymellaceae</taxon>
        <taxon>Didymella</taxon>
    </lineage>
</organism>
<protein>
    <recommendedName>
        <fullName evidence="4">RRM domain-containing protein</fullName>
    </recommendedName>
</protein>
<gene>
    <name evidence="2" type="ORF">E8E12_007377</name>
</gene>
<evidence type="ECO:0008006" key="4">
    <source>
        <dbReference type="Google" id="ProtNLM"/>
    </source>
</evidence>
<comment type="caution">
    <text evidence="2">The sequence shown here is derived from an EMBL/GenBank/DDBJ whole genome shotgun (WGS) entry which is preliminary data.</text>
</comment>
<feature type="region of interest" description="Disordered" evidence="1">
    <location>
        <begin position="171"/>
        <end position="212"/>
    </location>
</feature>
<dbReference type="OrthoDB" id="3669211at2759"/>